<comment type="caution">
    <text evidence="1">The sequence shown here is derived from an EMBL/GenBank/DDBJ whole genome shotgun (WGS) entry which is preliminary data.</text>
</comment>
<organism evidence="1 2">
    <name type="scientific">Pistacia atlantica</name>
    <dbReference type="NCBI Taxonomy" id="434234"/>
    <lineage>
        <taxon>Eukaryota</taxon>
        <taxon>Viridiplantae</taxon>
        <taxon>Streptophyta</taxon>
        <taxon>Embryophyta</taxon>
        <taxon>Tracheophyta</taxon>
        <taxon>Spermatophyta</taxon>
        <taxon>Magnoliopsida</taxon>
        <taxon>eudicotyledons</taxon>
        <taxon>Gunneridae</taxon>
        <taxon>Pentapetalae</taxon>
        <taxon>rosids</taxon>
        <taxon>malvids</taxon>
        <taxon>Sapindales</taxon>
        <taxon>Anacardiaceae</taxon>
        <taxon>Pistacia</taxon>
    </lineage>
</organism>
<reference evidence="2" key="1">
    <citation type="journal article" date="2023" name="G3 (Bethesda)">
        <title>Genome assembly and association tests identify interacting loci associated with vigor, precocity, and sex in interspecific pistachio rootstocks.</title>
        <authorList>
            <person name="Palmer W."/>
            <person name="Jacygrad E."/>
            <person name="Sagayaradj S."/>
            <person name="Cavanaugh K."/>
            <person name="Han R."/>
            <person name="Bertier L."/>
            <person name="Beede B."/>
            <person name="Kafkas S."/>
            <person name="Golino D."/>
            <person name="Preece J."/>
            <person name="Michelmore R."/>
        </authorList>
    </citation>
    <scope>NUCLEOTIDE SEQUENCE [LARGE SCALE GENOMIC DNA]</scope>
</reference>
<dbReference type="EMBL" id="CM047902">
    <property type="protein sequence ID" value="KAJ0095010.1"/>
    <property type="molecule type" value="Genomic_DNA"/>
</dbReference>
<accession>A0ACC1B7Q8</accession>
<dbReference type="Proteomes" id="UP001164250">
    <property type="component" value="Chromosome 6"/>
</dbReference>
<evidence type="ECO:0000313" key="1">
    <source>
        <dbReference type="EMBL" id="KAJ0095010.1"/>
    </source>
</evidence>
<proteinExistence type="predicted"/>
<name>A0ACC1B7Q8_9ROSI</name>
<gene>
    <name evidence="1" type="ORF">Patl1_15815</name>
</gene>
<sequence length="73" mass="8616">MVQGKFVFQKSQFHHGDDAKRKYGSHNNQITRLQLLTNNIGLYLENKLMSNKPFLEQSQEVDEQQTLLEQSRH</sequence>
<evidence type="ECO:0000313" key="2">
    <source>
        <dbReference type="Proteomes" id="UP001164250"/>
    </source>
</evidence>
<protein>
    <submittedName>
        <fullName evidence="1">Uncharacterized protein</fullName>
    </submittedName>
</protein>
<keyword evidence="2" id="KW-1185">Reference proteome</keyword>